<feature type="compositionally biased region" description="Polar residues" evidence="1">
    <location>
        <begin position="35"/>
        <end position="46"/>
    </location>
</feature>
<evidence type="ECO:0000256" key="1">
    <source>
        <dbReference type="SAM" id="MobiDB-lite"/>
    </source>
</evidence>
<sequence length="173" mass="19124">MQFTTVFIASITAIVTVNAAVLPVVNDNAEQSNVLESRSYNAPTDDTNLEKRSPQHGGGNFQQQNWGGQGWNQGGMTGQNWQNNPILNPGGMTGQNWQNNPILNPGGMTGQNWQNNPILNPREMPGQNWRNSPRWSDPRWSQRGTQQWGPGGNQQWGAWGGVGQGAVANRRRY</sequence>
<dbReference type="EMBL" id="JAFCIX010000379">
    <property type="protein sequence ID" value="KAH6592456.1"/>
    <property type="molecule type" value="Genomic_DNA"/>
</dbReference>
<keyword evidence="4" id="KW-1185">Reference proteome</keyword>
<proteinExistence type="predicted"/>
<gene>
    <name evidence="3" type="ORF">BASA50_008072</name>
</gene>
<reference evidence="3 4" key="1">
    <citation type="submission" date="2021-02" db="EMBL/GenBank/DDBJ databases">
        <title>Variation within the Batrachochytrium salamandrivorans European outbreak.</title>
        <authorList>
            <person name="Kelly M."/>
            <person name="Pasmans F."/>
            <person name="Shea T.P."/>
            <person name="Munoz J.F."/>
            <person name="Carranza S."/>
            <person name="Cuomo C.A."/>
            <person name="Martel A."/>
        </authorList>
    </citation>
    <scope>NUCLEOTIDE SEQUENCE [LARGE SCALE GENOMIC DNA]</scope>
    <source>
        <strain evidence="3 4">AMFP18/2</strain>
    </source>
</reference>
<protein>
    <submittedName>
        <fullName evidence="3">Uncharacterized protein</fullName>
    </submittedName>
</protein>
<organism evidence="3 4">
    <name type="scientific">Batrachochytrium salamandrivorans</name>
    <dbReference type="NCBI Taxonomy" id="1357716"/>
    <lineage>
        <taxon>Eukaryota</taxon>
        <taxon>Fungi</taxon>
        <taxon>Fungi incertae sedis</taxon>
        <taxon>Chytridiomycota</taxon>
        <taxon>Chytridiomycota incertae sedis</taxon>
        <taxon>Chytridiomycetes</taxon>
        <taxon>Rhizophydiales</taxon>
        <taxon>Rhizophydiales incertae sedis</taxon>
        <taxon>Batrachochytrium</taxon>
    </lineage>
</organism>
<evidence type="ECO:0000313" key="4">
    <source>
        <dbReference type="Proteomes" id="UP001648503"/>
    </source>
</evidence>
<dbReference type="Proteomes" id="UP001648503">
    <property type="component" value="Unassembled WGS sequence"/>
</dbReference>
<accession>A0ABQ8F847</accession>
<feature type="region of interest" description="Disordered" evidence="1">
    <location>
        <begin position="120"/>
        <end position="173"/>
    </location>
</feature>
<comment type="caution">
    <text evidence="3">The sequence shown here is derived from an EMBL/GenBank/DDBJ whole genome shotgun (WGS) entry which is preliminary data.</text>
</comment>
<feature type="signal peptide" evidence="2">
    <location>
        <begin position="1"/>
        <end position="19"/>
    </location>
</feature>
<feature type="compositionally biased region" description="Gly residues" evidence="1">
    <location>
        <begin position="149"/>
        <end position="164"/>
    </location>
</feature>
<evidence type="ECO:0000256" key="2">
    <source>
        <dbReference type="SAM" id="SignalP"/>
    </source>
</evidence>
<keyword evidence="2" id="KW-0732">Signal</keyword>
<feature type="region of interest" description="Disordered" evidence="1">
    <location>
        <begin position="35"/>
        <end position="59"/>
    </location>
</feature>
<evidence type="ECO:0000313" key="3">
    <source>
        <dbReference type="EMBL" id="KAH6592456.1"/>
    </source>
</evidence>
<feature type="chain" id="PRO_5045793897" evidence="2">
    <location>
        <begin position="20"/>
        <end position="173"/>
    </location>
</feature>
<name>A0ABQ8F847_9FUNG</name>